<name>L7VTL6_THES1</name>
<evidence type="ECO:0000313" key="5">
    <source>
        <dbReference type="EMBL" id="AGC69686.1"/>
    </source>
</evidence>
<feature type="domain" description="Multidrug resistance protein MdtA-like C-terminal permuted SH3" evidence="4">
    <location>
        <begin position="215"/>
        <end position="269"/>
    </location>
</feature>
<evidence type="ECO:0000256" key="3">
    <source>
        <dbReference type="SAM" id="Phobius"/>
    </source>
</evidence>
<dbReference type="Gene3D" id="2.40.50.100">
    <property type="match status" value="1"/>
</dbReference>
<evidence type="ECO:0000256" key="1">
    <source>
        <dbReference type="ARBA" id="ARBA00004196"/>
    </source>
</evidence>
<keyword evidence="6" id="KW-1185">Reference proteome</keyword>
<dbReference type="GO" id="GO:0030313">
    <property type="term" value="C:cell envelope"/>
    <property type="evidence" value="ECO:0007669"/>
    <property type="project" value="UniProtKB-SubCell"/>
</dbReference>
<dbReference type="InterPro" id="IPR011053">
    <property type="entry name" value="Single_hybrid_motif"/>
</dbReference>
<dbReference type="AlphaFoldDB" id="L7VTL6"/>
<keyword evidence="2" id="KW-0175">Coiled coil</keyword>
<evidence type="ECO:0000256" key="2">
    <source>
        <dbReference type="ARBA" id="ARBA00023054"/>
    </source>
</evidence>
<dbReference type="PANTHER" id="PTHR32347">
    <property type="entry name" value="EFFLUX SYSTEM COMPONENT YKNX-RELATED"/>
    <property type="match status" value="1"/>
</dbReference>
<organism evidence="5 6">
    <name type="scientific">Thermoclostridium stercorarium (strain ATCC 35414 / DSM 8532 / NCIMB 11754)</name>
    <name type="common">Clostridium stercorarium</name>
    <dbReference type="NCBI Taxonomy" id="1121335"/>
    <lineage>
        <taxon>Bacteria</taxon>
        <taxon>Bacillati</taxon>
        <taxon>Bacillota</taxon>
        <taxon>Clostridia</taxon>
        <taxon>Eubacteriales</taxon>
        <taxon>Oscillospiraceae</taxon>
        <taxon>Thermoclostridium</taxon>
    </lineage>
</organism>
<dbReference type="eggNOG" id="COG0845">
    <property type="taxonomic scope" value="Bacteria"/>
</dbReference>
<proteinExistence type="predicted"/>
<dbReference type="STRING" id="1121335.Cst_c27430"/>
<protein>
    <submittedName>
        <fullName evidence="5">Biotin-requiring enzyme</fullName>
    </submittedName>
</protein>
<comment type="subcellular location">
    <subcellularLocation>
        <location evidence="1">Cell envelope</location>
    </subcellularLocation>
</comment>
<reference evidence="5 6" key="1">
    <citation type="journal article" date="2013" name="Genome Announc.">
        <title>Complete genome sequence of Clostridium stercorarium subsp. stercorarium strain DSM 8532, a thermophilic degrader of plant cell wall fibers.</title>
        <authorList>
            <person name="Poehlein A."/>
            <person name="Zverlov V.V."/>
            <person name="Daniel R."/>
            <person name="Schwarz W.H."/>
            <person name="Liebl W."/>
        </authorList>
    </citation>
    <scope>NUCLEOTIDE SEQUENCE [LARGE SCALE GENOMIC DNA]</scope>
    <source>
        <strain evidence="6">ATCC 35414 / DSM 8532 / NCIMB 11754</strain>
    </source>
</reference>
<keyword evidence="3" id="KW-0812">Transmembrane</keyword>
<dbReference type="KEGG" id="csd:Clst_2630"/>
<dbReference type="RefSeq" id="WP_015360362.1">
    <property type="nucleotide sequence ID" value="NC_020134.1"/>
</dbReference>
<dbReference type="Gene3D" id="2.40.30.170">
    <property type="match status" value="1"/>
</dbReference>
<accession>L7VTL6</accession>
<evidence type="ECO:0000313" key="6">
    <source>
        <dbReference type="Proteomes" id="UP000011220"/>
    </source>
</evidence>
<dbReference type="EMBL" id="CP004044">
    <property type="protein sequence ID" value="AGC69686.1"/>
    <property type="molecule type" value="Genomic_DNA"/>
</dbReference>
<dbReference type="PATRIC" id="fig|1121335.3.peg.2748"/>
<keyword evidence="3" id="KW-1133">Transmembrane helix</keyword>
<dbReference type="Proteomes" id="UP000011220">
    <property type="component" value="Chromosome"/>
</dbReference>
<keyword evidence="3" id="KW-0472">Membrane</keyword>
<sequence>MGGNGKKKRRIWIIIGIVAVLASVLISYFAFRPADFSYEKVTASINDIITYYSFSGNVASKNRQSVYAEKIMQVSEIYVEKGSEVKAGDVLLKSVQGDEVKAKINGEVVALNVEENKQVAPGTLLAEIVDYNSLEVVFKVDEYDVGAINADKEATVYIHALNKEFKGKIREISKEGQIANGVTFYTTAIDIEQDGSIRTGMSAEVRLVSDRAEKVVTLPMHVIYFDEQNRPYVLKKGRGNTVIKQEITTGINDGTYVEIKSGVSEGEEVLYKNDLKLETLLFPEGGKNIRLYPKGDNDE</sequence>
<evidence type="ECO:0000259" key="4">
    <source>
        <dbReference type="Pfam" id="PF25967"/>
    </source>
</evidence>
<dbReference type="SUPFAM" id="SSF51230">
    <property type="entry name" value="Single hybrid motif"/>
    <property type="match status" value="1"/>
</dbReference>
<dbReference type="KEGG" id="css:Cst_c27430"/>
<gene>
    <name evidence="5" type="ordered locus">Cst_c27430</name>
</gene>
<feature type="transmembrane region" description="Helical" evidence="3">
    <location>
        <begin position="12"/>
        <end position="31"/>
    </location>
</feature>
<dbReference type="Pfam" id="PF25967">
    <property type="entry name" value="RND-MFP_C"/>
    <property type="match status" value="1"/>
</dbReference>
<dbReference type="PANTHER" id="PTHR32347:SF14">
    <property type="entry name" value="EFFLUX SYSTEM COMPONENT YKNX-RELATED"/>
    <property type="match status" value="1"/>
</dbReference>
<dbReference type="InterPro" id="IPR050465">
    <property type="entry name" value="UPF0194_transport"/>
</dbReference>
<dbReference type="InterPro" id="IPR058627">
    <property type="entry name" value="MdtA-like_C"/>
</dbReference>
<dbReference type="Gene3D" id="2.40.420.20">
    <property type="match status" value="1"/>
</dbReference>